<reference evidence="2 3" key="1">
    <citation type="submission" date="2018-11" db="EMBL/GenBank/DDBJ databases">
        <authorList>
            <person name="Wuyts S."/>
        </authorList>
    </citation>
    <scope>NUCLEOTIDE SEQUENCE [LARGE SCALE GENOMIC DNA]</scope>
    <source>
        <strain evidence="2">Lactobacillus mudanjiangensis AMBF249</strain>
    </source>
</reference>
<keyword evidence="3" id="KW-1185">Reference proteome</keyword>
<feature type="transmembrane region" description="Helical" evidence="1">
    <location>
        <begin position="100"/>
        <end position="117"/>
    </location>
</feature>
<keyword evidence="1" id="KW-0472">Membrane</keyword>
<evidence type="ECO:0000313" key="2">
    <source>
        <dbReference type="EMBL" id="VDG28545.1"/>
    </source>
</evidence>
<keyword evidence="1" id="KW-0812">Transmembrane</keyword>
<proteinExistence type="predicted"/>
<name>A0A660DXS9_9LACO</name>
<feature type="transmembrane region" description="Helical" evidence="1">
    <location>
        <begin position="35"/>
        <end position="51"/>
    </location>
</feature>
<feature type="transmembrane region" description="Helical" evidence="1">
    <location>
        <begin position="63"/>
        <end position="88"/>
    </location>
</feature>
<dbReference type="Proteomes" id="UP000289996">
    <property type="component" value="Unassembled WGS sequence"/>
</dbReference>
<gene>
    <name evidence="2" type="ORF">MUDAN_MDHGFNIF_02975</name>
</gene>
<dbReference type="EMBL" id="UYIG01000113">
    <property type="protein sequence ID" value="VDG28545.1"/>
    <property type="molecule type" value="Genomic_DNA"/>
</dbReference>
<evidence type="ECO:0000256" key="1">
    <source>
        <dbReference type="SAM" id="Phobius"/>
    </source>
</evidence>
<evidence type="ECO:0000313" key="3">
    <source>
        <dbReference type="Proteomes" id="UP000289996"/>
    </source>
</evidence>
<accession>A0A660DXS9</accession>
<dbReference type="RefSeq" id="WP_130843652.1">
    <property type="nucleotide sequence ID" value="NZ_BJDY01000002.1"/>
</dbReference>
<dbReference type="AlphaFoldDB" id="A0A660DXS9"/>
<dbReference type="OrthoDB" id="2326250at2"/>
<organism evidence="2 3">
    <name type="scientific">Lactiplantibacillus mudanjiangensis</name>
    <dbReference type="NCBI Taxonomy" id="1296538"/>
    <lineage>
        <taxon>Bacteria</taxon>
        <taxon>Bacillati</taxon>
        <taxon>Bacillota</taxon>
        <taxon>Bacilli</taxon>
        <taxon>Lactobacillales</taxon>
        <taxon>Lactobacillaceae</taxon>
        <taxon>Lactiplantibacillus</taxon>
    </lineage>
</organism>
<keyword evidence="1" id="KW-1133">Transmembrane helix</keyword>
<protein>
    <submittedName>
        <fullName evidence="2">Uncharacterized protein</fullName>
    </submittedName>
</protein>
<sequence>MQTLSLTNLVLGAWLLIVIIRRQLAAKVIRFKAMFFGLVILFGLTSLYDAFSQQHLTITWSQALLFGGLSGVSAIGFGLLRALTYHLWVNDDGLVMRQGNWLTLVLWVISIGGHLAIDQLWTGSSTTLILYIGVTLLVQRGGVWWRAQAAFPTEMQANAHLQAQHHERRQRQRERD</sequence>